<evidence type="ECO:0000256" key="3">
    <source>
        <dbReference type="ARBA" id="ARBA00022723"/>
    </source>
</evidence>
<evidence type="ECO:0000256" key="8">
    <source>
        <dbReference type="SAM" id="MobiDB-lite"/>
    </source>
</evidence>
<keyword evidence="4 7" id="KW-0560">Oxidoreductase</keyword>
<keyword evidence="3 7" id="KW-0479">Metal-binding</keyword>
<dbReference type="PANTHER" id="PTHR46696">
    <property type="entry name" value="P450, PUTATIVE (EUROFUNG)-RELATED"/>
    <property type="match status" value="1"/>
</dbReference>
<gene>
    <name evidence="9" type="ORF">F7Q99_33760</name>
</gene>
<evidence type="ECO:0000313" key="10">
    <source>
        <dbReference type="Proteomes" id="UP000450000"/>
    </source>
</evidence>
<dbReference type="PANTHER" id="PTHR46696:SF1">
    <property type="entry name" value="CYTOCHROME P450 YJIB-RELATED"/>
    <property type="match status" value="1"/>
</dbReference>
<evidence type="ECO:0000256" key="6">
    <source>
        <dbReference type="ARBA" id="ARBA00023033"/>
    </source>
</evidence>
<keyword evidence="10" id="KW-1185">Reference proteome</keyword>
<dbReference type="RefSeq" id="WP_153468902.1">
    <property type="nucleotide sequence ID" value="NZ_WBOF01000003.1"/>
</dbReference>
<dbReference type="PROSITE" id="PS00086">
    <property type="entry name" value="CYTOCHROME_P450"/>
    <property type="match status" value="1"/>
</dbReference>
<dbReference type="FunFam" id="1.10.630.10:FF:000018">
    <property type="entry name" value="Cytochrome P450 monooxygenase"/>
    <property type="match status" value="1"/>
</dbReference>
<accession>A0A6N7L1J7</accession>
<keyword evidence="6 7" id="KW-0503">Monooxygenase</keyword>
<dbReference type="InterPro" id="IPR036396">
    <property type="entry name" value="Cyt_P450_sf"/>
</dbReference>
<evidence type="ECO:0000313" key="9">
    <source>
        <dbReference type="EMBL" id="MQS17025.1"/>
    </source>
</evidence>
<protein>
    <submittedName>
        <fullName evidence="9">Cytochrome P450</fullName>
    </submittedName>
</protein>
<evidence type="ECO:0000256" key="1">
    <source>
        <dbReference type="ARBA" id="ARBA00010617"/>
    </source>
</evidence>
<feature type="compositionally biased region" description="Low complexity" evidence="8">
    <location>
        <begin position="1"/>
        <end position="21"/>
    </location>
</feature>
<dbReference type="GO" id="GO:0020037">
    <property type="term" value="F:heme binding"/>
    <property type="evidence" value="ECO:0007669"/>
    <property type="project" value="InterPro"/>
</dbReference>
<evidence type="ECO:0000256" key="7">
    <source>
        <dbReference type="RuleBase" id="RU000461"/>
    </source>
</evidence>
<dbReference type="EMBL" id="WBOF01000003">
    <property type="protein sequence ID" value="MQS17025.1"/>
    <property type="molecule type" value="Genomic_DNA"/>
</dbReference>
<sequence length="416" mass="45123">MTETTADPTDSTDPTDTVDLPGLPRERGCPFDPAPGYAHLRESAPITRIAFPSGGSGWLVTRYEDVRALLADPRFSSRLSAAAPHVRTAVAALPEPLPGALLRLDEPEHARYRRPVMRAFTVKRVQQLRPRIQQIVDERLDAMERAGGPVDLVAELALPVTSLVICELLGVSYDDRETFHGLAGRLLAIESSPEEGQQARAELASFIAALVAAKREKPDDDLLSTLIAEADADPDSPLTDIALTVLGSLLLIAGHETTANMIALGTLTLLEHPDQLAALREDPALADRTVEELLRHLTIIQFGLVRMATEDLTLGGRSIRAGEYVVASLPSANRDPGLGIEDPDRLDITRTPAAHVAFGYGPHQCLGQQLARAELQITLTSLFSRFPGLRLAAPAESLPFRDDMLIYGLHQLPVTW</sequence>
<proteinExistence type="inferred from homology"/>
<evidence type="ECO:0000256" key="4">
    <source>
        <dbReference type="ARBA" id="ARBA00023002"/>
    </source>
</evidence>
<dbReference type="SUPFAM" id="SSF48264">
    <property type="entry name" value="Cytochrome P450"/>
    <property type="match status" value="1"/>
</dbReference>
<organism evidence="9 10">
    <name type="scientific">Streptomyces kaniharaensis</name>
    <dbReference type="NCBI Taxonomy" id="212423"/>
    <lineage>
        <taxon>Bacteria</taxon>
        <taxon>Bacillati</taxon>
        <taxon>Actinomycetota</taxon>
        <taxon>Actinomycetes</taxon>
        <taxon>Kitasatosporales</taxon>
        <taxon>Streptomycetaceae</taxon>
        <taxon>Streptomyces</taxon>
    </lineage>
</organism>
<keyword evidence="5 7" id="KW-0408">Iron</keyword>
<dbReference type="Proteomes" id="UP000450000">
    <property type="component" value="Unassembled WGS sequence"/>
</dbReference>
<dbReference type="OrthoDB" id="3664945at2"/>
<dbReference type="GO" id="GO:0016705">
    <property type="term" value="F:oxidoreductase activity, acting on paired donors, with incorporation or reduction of molecular oxygen"/>
    <property type="evidence" value="ECO:0007669"/>
    <property type="project" value="InterPro"/>
</dbReference>
<evidence type="ECO:0000256" key="5">
    <source>
        <dbReference type="ARBA" id="ARBA00023004"/>
    </source>
</evidence>
<dbReference type="InterPro" id="IPR017972">
    <property type="entry name" value="Cyt_P450_CS"/>
</dbReference>
<dbReference type="Gene3D" id="1.10.630.10">
    <property type="entry name" value="Cytochrome P450"/>
    <property type="match status" value="1"/>
</dbReference>
<dbReference type="GO" id="GO:0005506">
    <property type="term" value="F:iron ion binding"/>
    <property type="evidence" value="ECO:0007669"/>
    <property type="project" value="InterPro"/>
</dbReference>
<dbReference type="CDD" id="cd11030">
    <property type="entry name" value="CYP105-like"/>
    <property type="match status" value="1"/>
</dbReference>
<comment type="similarity">
    <text evidence="1 7">Belongs to the cytochrome P450 family.</text>
</comment>
<dbReference type="AlphaFoldDB" id="A0A6N7L1J7"/>
<feature type="region of interest" description="Disordered" evidence="8">
    <location>
        <begin position="1"/>
        <end position="34"/>
    </location>
</feature>
<keyword evidence="2 7" id="KW-0349">Heme</keyword>
<dbReference type="InterPro" id="IPR001128">
    <property type="entry name" value="Cyt_P450"/>
</dbReference>
<name>A0A6N7L1J7_9ACTN</name>
<dbReference type="GO" id="GO:0004497">
    <property type="term" value="F:monooxygenase activity"/>
    <property type="evidence" value="ECO:0007669"/>
    <property type="project" value="UniProtKB-KW"/>
</dbReference>
<reference evidence="9 10" key="1">
    <citation type="submission" date="2019-09" db="EMBL/GenBank/DDBJ databases">
        <title>Genome Sequences of Streptomyces kaniharaensis ATCC 21070.</title>
        <authorList>
            <person name="Zhu W."/>
            <person name="De Crecy-Lagard V."/>
            <person name="Richards N.G."/>
        </authorList>
    </citation>
    <scope>NUCLEOTIDE SEQUENCE [LARGE SCALE GENOMIC DNA]</scope>
    <source>
        <strain evidence="9 10">SF-557</strain>
    </source>
</reference>
<evidence type="ECO:0000256" key="2">
    <source>
        <dbReference type="ARBA" id="ARBA00022617"/>
    </source>
</evidence>
<dbReference type="PRINTS" id="PR00359">
    <property type="entry name" value="BP450"/>
</dbReference>
<dbReference type="Pfam" id="PF00067">
    <property type="entry name" value="p450"/>
    <property type="match status" value="1"/>
</dbReference>
<comment type="caution">
    <text evidence="9">The sequence shown here is derived from an EMBL/GenBank/DDBJ whole genome shotgun (WGS) entry which is preliminary data.</text>
</comment>
<dbReference type="InterPro" id="IPR002397">
    <property type="entry name" value="Cyt_P450_B"/>
</dbReference>
<dbReference type="PRINTS" id="PR00385">
    <property type="entry name" value="P450"/>
</dbReference>